<dbReference type="SUPFAM" id="SSF49503">
    <property type="entry name" value="Cupredoxins"/>
    <property type="match status" value="3"/>
</dbReference>
<evidence type="ECO:0000256" key="3">
    <source>
        <dbReference type="ARBA" id="ARBA00010609"/>
    </source>
</evidence>
<dbReference type="InterPro" id="IPR017761">
    <property type="entry name" value="Laccase"/>
</dbReference>
<comment type="function">
    <text evidence="12">Lignin degradation and detoxification of lignin-derived products.</text>
</comment>
<dbReference type="Pfam" id="PF00394">
    <property type="entry name" value="Cu-oxidase"/>
    <property type="match status" value="1"/>
</dbReference>
<evidence type="ECO:0000256" key="7">
    <source>
        <dbReference type="ARBA" id="ARBA00022723"/>
    </source>
</evidence>
<dbReference type="CDD" id="cd13897">
    <property type="entry name" value="CuRO_3_LCC_plant"/>
    <property type="match status" value="1"/>
</dbReference>
<dbReference type="Proteomes" id="UP000886520">
    <property type="component" value="Chromosome 10"/>
</dbReference>
<feature type="domain" description="Plastocyanin-like" evidence="15">
    <location>
        <begin position="52"/>
        <end position="167"/>
    </location>
</feature>
<evidence type="ECO:0000256" key="10">
    <source>
        <dbReference type="ARBA" id="ARBA00023008"/>
    </source>
</evidence>
<name>A0A9D4UVV6_ADICA</name>
<evidence type="ECO:0000256" key="6">
    <source>
        <dbReference type="ARBA" id="ARBA00022525"/>
    </source>
</evidence>
<dbReference type="OrthoDB" id="2121828at2759"/>
<dbReference type="PROSITE" id="PS00079">
    <property type="entry name" value="MULTICOPPER_OXIDASE1"/>
    <property type="match status" value="1"/>
</dbReference>
<comment type="caution">
    <text evidence="16">The sequence shown here is derived from an EMBL/GenBank/DDBJ whole genome shotgun (WGS) entry which is preliminary data.</text>
</comment>
<evidence type="ECO:0000259" key="14">
    <source>
        <dbReference type="Pfam" id="PF07731"/>
    </source>
</evidence>
<evidence type="ECO:0000259" key="13">
    <source>
        <dbReference type="Pfam" id="PF00394"/>
    </source>
</evidence>
<dbReference type="Pfam" id="PF07732">
    <property type="entry name" value="Cu-oxidase_3"/>
    <property type="match status" value="1"/>
</dbReference>
<keyword evidence="9 12" id="KW-0560">Oxidoreductase</keyword>
<keyword evidence="8 12" id="KW-0677">Repeat</keyword>
<dbReference type="GO" id="GO:0046274">
    <property type="term" value="P:lignin catabolic process"/>
    <property type="evidence" value="ECO:0007669"/>
    <property type="project" value="UniProtKB-KW"/>
</dbReference>
<dbReference type="CDD" id="cd13849">
    <property type="entry name" value="CuRO_1_LCC_plant"/>
    <property type="match status" value="1"/>
</dbReference>
<accession>A0A9D4UVV6</accession>
<sequence length="607" mass="68029">MVMSKSSRGSPSFYYCFLLLCSLLLTSFSALASANKKENPDGTSTHHLHFKIKYTNETRLCNGTKQIISVNGQFPGPTVYVHTGDFVNIKVSNHIDENVTIHWHGVRQMFTVWADGPAYITQCPLQPKEHYNHNFTVVREQGTLFWHAHLGWQRGTLYGAFIIMPPKGQPYPFPIQPKAEFPLLLGEWWNMQLDDVEKFGLENGRGYNISNATTINGQPGLLYPCSQENATTLRVKKGETYLLRIINAAMNFQMYFQVAKHMLTIVETDASFSKPYTTDIIVLAPGQTADVLITADQDVDSYVFGAAVFSPPDPLRVEYPTITTTGLFIYEGAPNKTVEELEFPTFPAFNDSAFALNYVSQLRSLNSQEHPSWTPQTVDRSFLFTVGYSYVECKAGEVCQGPGPGGATVGTNINNVTFELPSVAILQAYYQQIHPNQSVAAMWDTSLAQAEDSYEEDFPSMPLFQYNYTDGNLANNFAEFGTKVMVVDFNVNVQLVLQNTDSLFFESHPFHLHGYNFHVVGLGMGTYNEERDSANFNLVDPPIMNTVAVPAGGWAAIRFFTDNPGVWLMHCHFEMHTTWGMMMAFIVKDGSAPNQKLPPPPKDYPKC</sequence>
<dbReference type="Gene3D" id="2.60.40.420">
    <property type="entry name" value="Cupredoxins - blue copper proteins"/>
    <property type="match status" value="3"/>
</dbReference>
<evidence type="ECO:0000313" key="17">
    <source>
        <dbReference type="Proteomes" id="UP000886520"/>
    </source>
</evidence>
<dbReference type="GO" id="GO:0052716">
    <property type="term" value="F:hydroquinone:oxygen oxidoreductase activity"/>
    <property type="evidence" value="ECO:0007669"/>
    <property type="project" value="UniProtKB-EC"/>
</dbReference>
<feature type="chain" id="PRO_5039742182" description="Laccase" evidence="12">
    <location>
        <begin position="35"/>
        <end position="607"/>
    </location>
</feature>
<dbReference type="InterPro" id="IPR034285">
    <property type="entry name" value="CuRO_2_LCC"/>
</dbReference>
<reference evidence="16" key="1">
    <citation type="submission" date="2021-01" db="EMBL/GenBank/DDBJ databases">
        <title>Adiantum capillus-veneris genome.</title>
        <authorList>
            <person name="Fang Y."/>
            <person name="Liao Q."/>
        </authorList>
    </citation>
    <scope>NUCLEOTIDE SEQUENCE</scope>
    <source>
        <strain evidence="16">H3</strain>
        <tissue evidence="16">Leaf</tissue>
    </source>
</reference>
<dbReference type="GO" id="GO:0048046">
    <property type="term" value="C:apoplast"/>
    <property type="evidence" value="ECO:0007669"/>
    <property type="project" value="UniProtKB-SubCell"/>
</dbReference>
<organism evidence="16 17">
    <name type="scientific">Adiantum capillus-veneris</name>
    <name type="common">Maidenhair fern</name>
    <dbReference type="NCBI Taxonomy" id="13818"/>
    <lineage>
        <taxon>Eukaryota</taxon>
        <taxon>Viridiplantae</taxon>
        <taxon>Streptophyta</taxon>
        <taxon>Embryophyta</taxon>
        <taxon>Tracheophyta</taxon>
        <taxon>Polypodiopsida</taxon>
        <taxon>Polypodiidae</taxon>
        <taxon>Polypodiales</taxon>
        <taxon>Pteridineae</taxon>
        <taxon>Pteridaceae</taxon>
        <taxon>Vittarioideae</taxon>
        <taxon>Adiantum</taxon>
    </lineage>
</organism>
<evidence type="ECO:0000313" key="16">
    <source>
        <dbReference type="EMBL" id="KAI5074412.1"/>
    </source>
</evidence>
<comment type="subcellular location">
    <subcellularLocation>
        <location evidence="2 12">Secreted</location>
        <location evidence="2 12">Extracellular space</location>
        <location evidence="2 12">Apoplast</location>
    </subcellularLocation>
</comment>
<dbReference type="EC" id="1.10.3.2" evidence="4 12"/>
<feature type="domain" description="Plastocyanin-like" evidence="13">
    <location>
        <begin position="180"/>
        <end position="307"/>
    </location>
</feature>
<proteinExistence type="inferred from homology"/>
<dbReference type="Pfam" id="PF07731">
    <property type="entry name" value="Cu-oxidase_2"/>
    <property type="match status" value="1"/>
</dbReference>
<evidence type="ECO:0000256" key="12">
    <source>
        <dbReference type="RuleBase" id="RU361119"/>
    </source>
</evidence>
<dbReference type="PROSITE" id="PS00080">
    <property type="entry name" value="MULTICOPPER_OXIDASE2"/>
    <property type="match status" value="1"/>
</dbReference>
<evidence type="ECO:0000256" key="2">
    <source>
        <dbReference type="ARBA" id="ARBA00004271"/>
    </source>
</evidence>
<evidence type="ECO:0000256" key="9">
    <source>
        <dbReference type="ARBA" id="ARBA00023002"/>
    </source>
</evidence>
<keyword evidence="11 12" id="KW-0439">Lignin degradation</keyword>
<gene>
    <name evidence="16" type="ORF">GOP47_0010373</name>
</gene>
<comment type="cofactor">
    <cofactor evidence="12">
        <name>Cu cation</name>
        <dbReference type="ChEBI" id="CHEBI:23378"/>
    </cofactor>
    <text evidence="12">Binds 4 Cu cations per monomer.</text>
</comment>
<dbReference type="PANTHER" id="PTHR11709">
    <property type="entry name" value="MULTI-COPPER OXIDASE"/>
    <property type="match status" value="1"/>
</dbReference>
<dbReference type="InterPro" id="IPR011707">
    <property type="entry name" value="Cu-oxidase-like_N"/>
</dbReference>
<evidence type="ECO:0000256" key="4">
    <source>
        <dbReference type="ARBA" id="ARBA00012297"/>
    </source>
</evidence>
<protein>
    <recommendedName>
        <fullName evidence="4 12">Laccase</fullName>
        <ecNumber evidence="4 12">1.10.3.2</ecNumber>
    </recommendedName>
    <alternativeName>
        <fullName evidence="12">Benzenediol:oxygen oxidoreductase</fullName>
    </alternativeName>
    <alternativeName>
        <fullName evidence="12">Diphenol oxidase</fullName>
    </alternativeName>
    <alternativeName>
        <fullName evidence="12">Urishiol oxidase</fullName>
    </alternativeName>
</protein>
<dbReference type="InterPro" id="IPR034288">
    <property type="entry name" value="CuRO_1_LCC"/>
</dbReference>
<dbReference type="InterPro" id="IPR034289">
    <property type="entry name" value="CuRO_3_LCC"/>
</dbReference>
<evidence type="ECO:0000256" key="1">
    <source>
        <dbReference type="ARBA" id="ARBA00000349"/>
    </source>
</evidence>
<feature type="signal peptide" evidence="12">
    <location>
        <begin position="1"/>
        <end position="34"/>
    </location>
</feature>
<dbReference type="EMBL" id="JABFUD020000010">
    <property type="protein sequence ID" value="KAI5074412.1"/>
    <property type="molecule type" value="Genomic_DNA"/>
</dbReference>
<dbReference type="InterPro" id="IPR001117">
    <property type="entry name" value="Cu-oxidase_2nd"/>
</dbReference>
<dbReference type="InterPro" id="IPR033138">
    <property type="entry name" value="Cu_oxidase_CS"/>
</dbReference>
<dbReference type="InterPro" id="IPR008972">
    <property type="entry name" value="Cupredoxin"/>
</dbReference>
<keyword evidence="5 12" id="KW-0052">Apoplast</keyword>
<dbReference type="GO" id="GO:0005507">
    <property type="term" value="F:copper ion binding"/>
    <property type="evidence" value="ECO:0007669"/>
    <property type="project" value="InterPro"/>
</dbReference>
<dbReference type="AlphaFoldDB" id="A0A9D4UVV6"/>
<dbReference type="NCBIfam" id="TIGR03389">
    <property type="entry name" value="laccase"/>
    <property type="match status" value="1"/>
</dbReference>
<keyword evidence="17" id="KW-1185">Reference proteome</keyword>
<dbReference type="CDD" id="cd13875">
    <property type="entry name" value="CuRO_2_LCC_plant"/>
    <property type="match status" value="1"/>
</dbReference>
<evidence type="ECO:0000256" key="11">
    <source>
        <dbReference type="ARBA" id="ARBA00023185"/>
    </source>
</evidence>
<evidence type="ECO:0000256" key="5">
    <source>
        <dbReference type="ARBA" id="ARBA00022523"/>
    </source>
</evidence>
<dbReference type="InterPro" id="IPR002355">
    <property type="entry name" value="Cu_oxidase_Cu_BS"/>
</dbReference>
<comment type="catalytic activity">
    <reaction evidence="1 12">
        <text>4 hydroquinone + O2 = 4 benzosemiquinone + 2 H2O</text>
        <dbReference type="Rhea" id="RHEA:11276"/>
        <dbReference type="ChEBI" id="CHEBI:15377"/>
        <dbReference type="ChEBI" id="CHEBI:15379"/>
        <dbReference type="ChEBI" id="CHEBI:17594"/>
        <dbReference type="ChEBI" id="CHEBI:17977"/>
        <dbReference type="EC" id="1.10.3.2"/>
    </reaction>
</comment>
<dbReference type="InterPro" id="IPR011706">
    <property type="entry name" value="Cu-oxidase_C"/>
</dbReference>
<keyword evidence="10 12" id="KW-0186">Copper</keyword>
<comment type="similarity">
    <text evidence="3 12">Belongs to the multicopper oxidase family.</text>
</comment>
<keyword evidence="12" id="KW-0732">Signal</keyword>
<feature type="domain" description="Plastocyanin-like" evidence="14">
    <location>
        <begin position="476"/>
        <end position="590"/>
    </location>
</feature>
<evidence type="ECO:0000256" key="8">
    <source>
        <dbReference type="ARBA" id="ARBA00022737"/>
    </source>
</evidence>
<dbReference type="PANTHER" id="PTHR11709:SF522">
    <property type="entry name" value="LACCASE-4"/>
    <property type="match status" value="1"/>
</dbReference>
<keyword evidence="7 12" id="KW-0479">Metal-binding</keyword>
<dbReference type="InterPro" id="IPR045087">
    <property type="entry name" value="Cu-oxidase_fam"/>
</dbReference>
<evidence type="ECO:0000259" key="15">
    <source>
        <dbReference type="Pfam" id="PF07732"/>
    </source>
</evidence>
<keyword evidence="6 12" id="KW-0964">Secreted</keyword>